<dbReference type="GO" id="GO:0102810">
    <property type="term" value="F:glutarate-semialdehyde dehydrogenase (NADP+) activity"/>
    <property type="evidence" value="ECO:0007669"/>
    <property type="project" value="UniProtKB-EC"/>
</dbReference>
<dbReference type="EC" id="1.2.1.16" evidence="4"/>
<dbReference type="Proteomes" id="UP001549076">
    <property type="component" value="Unassembled WGS sequence"/>
</dbReference>
<dbReference type="Pfam" id="PF00171">
    <property type="entry name" value="Aldedh"/>
    <property type="match status" value="1"/>
</dbReference>
<evidence type="ECO:0000313" key="5">
    <source>
        <dbReference type="Proteomes" id="UP001549076"/>
    </source>
</evidence>
<dbReference type="RefSeq" id="WP_354196352.1">
    <property type="nucleotide sequence ID" value="NZ_JBEPML010000010.1"/>
</dbReference>
<reference evidence="4 5" key="1">
    <citation type="submission" date="2024-06" db="EMBL/GenBank/DDBJ databases">
        <title>Genomic Encyclopedia of Type Strains, Phase IV (KMG-IV): sequencing the most valuable type-strain genomes for metagenomic binning, comparative biology and taxonomic classification.</title>
        <authorList>
            <person name="Goeker M."/>
        </authorList>
    </citation>
    <scope>NUCLEOTIDE SEQUENCE [LARGE SCALE GENOMIC DNA]</scope>
    <source>
        <strain evidence="4 5">DSM 27865</strain>
    </source>
</reference>
<evidence type="ECO:0000256" key="2">
    <source>
        <dbReference type="ARBA" id="ARBA00023002"/>
    </source>
</evidence>
<organism evidence="4 5">
    <name type="scientific">Aquamicrobium terrae</name>
    <dbReference type="NCBI Taxonomy" id="1324945"/>
    <lineage>
        <taxon>Bacteria</taxon>
        <taxon>Pseudomonadati</taxon>
        <taxon>Pseudomonadota</taxon>
        <taxon>Alphaproteobacteria</taxon>
        <taxon>Hyphomicrobiales</taxon>
        <taxon>Phyllobacteriaceae</taxon>
        <taxon>Aquamicrobium</taxon>
    </lineage>
</organism>
<dbReference type="EMBL" id="JBEPML010000010">
    <property type="protein sequence ID" value="MET3792915.1"/>
    <property type="molecule type" value="Genomic_DNA"/>
</dbReference>
<keyword evidence="5" id="KW-1185">Reference proteome</keyword>
<protein>
    <submittedName>
        <fullName evidence="4">Succinate-semialdehyde dehydrogenase/glutarate-semialdehyde dehydrogenase</fullName>
        <ecNumber evidence="4">1.2.1.16</ecNumber>
        <ecNumber evidence="4">1.2.1.20</ecNumber>
        <ecNumber evidence="4">1.2.1.79</ecNumber>
    </submittedName>
</protein>
<dbReference type="EC" id="1.2.1.20" evidence="4"/>
<dbReference type="EC" id="1.2.1.79" evidence="4"/>
<dbReference type="Gene3D" id="3.40.309.10">
    <property type="entry name" value="Aldehyde Dehydrogenase, Chain A, domain 2"/>
    <property type="match status" value="1"/>
</dbReference>
<dbReference type="CDD" id="cd07103">
    <property type="entry name" value="ALDH_F5_SSADH_GabD"/>
    <property type="match status" value="1"/>
</dbReference>
<dbReference type="SUPFAM" id="SSF53720">
    <property type="entry name" value="ALDH-like"/>
    <property type="match status" value="1"/>
</dbReference>
<evidence type="ECO:0000259" key="3">
    <source>
        <dbReference type="Pfam" id="PF00171"/>
    </source>
</evidence>
<dbReference type="GO" id="GO:0036243">
    <property type="term" value="F:succinate-semialdehyde dehydrogenase (NADP+) activity"/>
    <property type="evidence" value="ECO:0007669"/>
    <property type="project" value="UniProtKB-EC"/>
</dbReference>
<dbReference type="InterPro" id="IPR016162">
    <property type="entry name" value="Ald_DH_N"/>
</dbReference>
<comment type="similarity">
    <text evidence="1">Belongs to the aldehyde dehydrogenase family.</text>
</comment>
<dbReference type="PANTHER" id="PTHR43353">
    <property type="entry name" value="SUCCINATE-SEMIALDEHYDE DEHYDROGENASE, MITOCHONDRIAL"/>
    <property type="match status" value="1"/>
</dbReference>
<sequence>MYIKPSLLIGGTEREAREHGDDIVVNPATGVQLAALPIADAGDISDAIAAASTAFPGWSETAPVQRARVLADAAALLRARADDLARMLTLENGKLLAEAKGEIGAAADVFDWFSGEARRGYGRVIPSAADTRMLAIREPVGVVATLSPWNFPVITAAKKIAPALAAGCTVVMKPAEETPGAALAMARCLLDAGLPAGALNVVFGRPADISSQLMAAPEIAKVSFTGSTPVGRHLARLAADGLKRLTMELGGHAPVIVMDDIDMDRALDLAVAGKFRNAGQVCTSATRFFVHGKVYDKFVAGFADRARSIRVGDGLDPQTQMGPLANRRRPPALERLVEDAVACGAEVVAGGARIEGQGFFFQPTVLAGVPANAAAMQEEPFGPLALMVPFRELDEALDAANSVPYGLAAYALTESSRNARRIARGLKSGVVGINTFAASSAETPFGGIRDSGYGLEGGIEGMEAYLVTKFVHEH</sequence>
<dbReference type="InterPro" id="IPR015590">
    <property type="entry name" value="Aldehyde_DH_dom"/>
</dbReference>
<dbReference type="InterPro" id="IPR016163">
    <property type="entry name" value="Ald_DH_C"/>
</dbReference>
<proteinExistence type="inferred from homology"/>
<dbReference type="Gene3D" id="3.40.605.10">
    <property type="entry name" value="Aldehyde Dehydrogenase, Chain A, domain 1"/>
    <property type="match status" value="1"/>
</dbReference>
<name>A0ABV2N1I3_9HYPH</name>
<dbReference type="InterPro" id="IPR050740">
    <property type="entry name" value="Aldehyde_DH_Superfamily"/>
</dbReference>
<dbReference type="PANTHER" id="PTHR43353:SF5">
    <property type="entry name" value="SUCCINATE-SEMIALDEHYDE DEHYDROGENASE, MITOCHONDRIAL"/>
    <property type="match status" value="1"/>
</dbReference>
<keyword evidence="2 4" id="KW-0560">Oxidoreductase</keyword>
<dbReference type="InterPro" id="IPR016161">
    <property type="entry name" value="Ald_DH/histidinol_DH"/>
</dbReference>
<accession>A0ABV2N1I3</accession>
<evidence type="ECO:0000256" key="1">
    <source>
        <dbReference type="ARBA" id="ARBA00009986"/>
    </source>
</evidence>
<comment type="caution">
    <text evidence="4">The sequence shown here is derived from an EMBL/GenBank/DDBJ whole genome shotgun (WGS) entry which is preliminary data.</text>
</comment>
<feature type="domain" description="Aldehyde dehydrogenase" evidence="3">
    <location>
        <begin position="24"/>
        <end position="471"/>
    </location>
</feature>
<evidence type="ECO:0000313" key="4">
    <source>
        <dbReference type="EMBL" id="MET3792915.1"/>
    </source>
</evidence>
<gene>
    <name evidence="4" type="ORF">ABID37_003138</name>
</gene>